<reference evidence="2" key="1">
    <citation type="submission" date="2021-03" db="EMBL/GenBank/DDBJ databases">
        <title>Bacillus suaedae sp. nov., isolated from Suaeda aralocaspica.</title>
        <authorList>
            <person name="Lei R.F.R."/>
        </authorList>
    </citation>
    <scope>NUCLEOTIDE SEQUENCE</scope>
    <source>
        <strain evidence="2">YZJH907-2</strain>
    </source>
</reference>
<accession>A0A940WXR4</accession>
<organism evidence="2 3">
    <name type="scientific">Halalkalibacter suaedae</name>
    <dbReference type="NCBI Taxonomy" id="2822140"/>
    <lineage>
        <taxon>Bacteria</taxon>
        <taxon>Bacillati</taxon>
        <taxon>Bacillota</taxon>
        <taxon>Bacilli</taxon>
        <taxon>Bacillales</taxon>
        <taxon>Bacillaceae</taxon>
        <taxon>Halalkalibacter</taxon>
    </lineage>
</organism>
<feature type="transmembrane region" description="Helical" evidence="1">
    <location>
        <begin position="48"/>
        <end position="69"/>
    </location>
</feature>
<proteinExistence type="predicted"/>
<dbReference type="Proteomes" id="UP000678228">
    <property type="component" value="Unassembled WGS sequence"/>
</dbReference>
<dbReference type="RefSeq" id="WP_210595833.1">
    <property type="nucleotide sequence ID" value="NZ_JAGKSQ010000001.1"/>
</dbReference>
<gene>
    <name evidence="2" type="ORF">J7W16_03705</name>
</gene>
<evidence type="ECO:0000313" key="3">
    <source>
        <dbReference type="Proteomes" id="UP000678228"/>
    </source>
</evidence>
<comment type="caution">
    <text evidence="2">The sequence shown here is derived from an EMBL/GenBank/DDBJ whole genome shotgun (WGS) entry which is preliminary data.</text>
</comment>
<dbReference type="EMBL" id="JAGKSQ010000001">
    <property type="protein sequence ID" value="MBP3950226.1"/>
    <property type="molecule type" value="Genomic_DNA"/>
</dbReference>
<name>A0A940WXR4_9BACI</name>
<dbReference type="AlphaFoldDB" id="A0A940WXR4"/>
<evidence type="ECO:0000313" key="2">
    <source>
        <dbReference type="EMBL" id="MBP3950226.1"/>
    </source>
</evidence>
<keyword evidence="1" id="KW-0472">Membrane</keyword>
<sequence>MRDEPLREQVGGNMSLARQIIVVLFIYAGFALIIEVLLWHFNPPLNEFFRIAIKAFPVLITLILSRILVKKAKTKGEGYC</sequence>
<keyword evidence="1" id="KW-1133">Transmembrane helix</keyword>
<keyword evidence="3" id="KW-1185">Reference proteome</keyword>
<feature type="transmembrane region" description="Helical" evidence="1">
    <location>
        <begin position="20"/>
        <end position="42"/>
    </location>
</feature>
<keyword evidence="1" id="KW-0812">Transmembrane</keyword>
<protein>
    <submittedName>
        <fullName evidence="2">Uncharacterized protein</fullName>
    </submittedName>
</protein>
<evidence type="ECO:0000256" key="1">
    <source>
        <dbReference type="SAM" id="Phobius"/>
    </source>
</evidence>